<feature type="compositionally biased region" description="Polar residues" evidence="1">
    <location>
        <begin position="11"/>
        <end position="51"/>
    </location>
</feature>
<gene>
    <name evidence="2" type="ORF">UFOVP713_80</name>
</gene>
<feature type="region of interest" description="Disordered" evidence="1">
    <location>
        <begin position="1"/>
        <end position="128"/>
    </location>
</feature>
<sequence length="128" mass="13316">MAGINPYDLNPQRTNGGNANPFGTQSVMPQSNMPVAGTTTSSFSTLQNVQEGPTGAMGSQMGVPPQGPQTQPGLLASQMRSRASMAAPAVQRGMGATSMQMQPSMQKQPQQGRQAGQASAMVMQPTTY</sequence>
<evidence type="ECO:0000256" key="1">
    <source>
        <dbReference type="SAM" id="MobiDB-lite"/>
    </source>
</evidence>
<reference evidence="2" key="1">
    <citation type="submission" date="2020-04" db="EMBL/GenBank/DDBJ databases">
        <authorList>
            <person name="Chiriac C."/>
            <person name="Salcher M."/>
            <person name="Ghai R."/>
            <person name="Kavagutti S V."/>
        </authorList>
    </citation>
    <scope>NUCLEOTIDE SEQUENCE</scope>
</reference>
<feature type="compositionally biased region" description="Low complexity" evidence="1">
    <location>
        <begin position="60"/>
        <end position="89"/>
    </location>
</feature>
<feature type="compositionally biased region" description="Low complexity" evidence="1">
    <location>
        <begin position="98"/>
        <end position="118"/>
    </location>
</feature>
<evidence type="ECO:0000313" key="2">
    <source>
        <dbReference type="EMBL" id="CAB4159342.1"/>
    </source>
</evidence>
<protein>
    <submittedName>
        <fullName evidence="2">Uncharacterized protein</fullName>
    </submittedName>
</protein>
<name>A0A6J5NKT7_9CAUD</name>
<organism evidence="2">
    <name type="scientific">uncultured Caudovirales phage</name>
    <dbReference type="NCBI Taxonomy" id="2100421"/>
    <lineage>
        <taxon>Viruses</taxon>
        <taxon>Duplodnaviria</taxon>
        <taxon>Heunggongvirae</taxon>
        <taxon>Uroviricota</taxon>
        <taxon>Caudoviricetes</taxon>
        <taxon>Peduoviridae</taxon>
        <taxon>Maltschvirus</taxon>
        <taxon>Maltschvirus maltsch</taxon>
    </lineage>
</organism>
<proteinExistence type="predicted"/>
<accession>A0A6J5NKT7</accession>
<dbReference type="EMBL" id="LR796676">
    <property type="protein sequence ID" value="CAB4159342.1"/>
    <property type="molecule type" value="Genomic_DNA"/>
</dbReference>